<dbReference type="PANTHER" id="PTHR43255:SF1">
    <property type="entry name" value="IRON-SULFUR-BINDING OXIDOREDUCTASE FADF-RELATED"/>
    <property type="match status" value="1"/>
</dbReference>
<dbReference type="InterPro" id="IPR036197">
    <property type="entry name" value="NarG-like_sf"/>
</dbReference>
<keyword evidence="6" id="KW-0472">Membrane</keyword>
<dbReference type="PROSITE" id="PS00198">
    <property type="entry name" value="4FE4S_FER_1"/>
    <property type="match status" value="1"/>
</dbReference>
<feature type="transmembrane region" description="Helical" evidence="6">
    <location>
        <begin position="118"/>
        <end position="135"/>
    </location>
</feature>
<dbReference type="Pfam" id="PF13183">
    <property type="entry name" value="Fer4_8"/>
    <property type="match status" value="1"/>
</dbReference>
<dbReference type="InterPro" id="IPR017900">
    <property type="entry name" value="4Fe4S_Fe_S_CS"/>
</dbReference>
<evidence type="ECO:0000256" key="3">
    <source>
        <dbReference type="ARBA" id="ARBA00023002"/>
    </source>
</evidence>
<keyword evidence="6" id="KW-1133">Transmembrane helix</keyword>
<evidence type="ECO:0000259" key="7">
    <source>
        <dbReference type="PROSITE" id="PS51379"/>
    </source>
</evidence>
<keyword evidence="3" id="KW-0560">Oxidoreductase</keyword>
<proteinExistence type="predicted"/>
<keyword evidence="2" id="KW-0479">Metal-binding</keyword>
<evidence type="ECO:0000256" key="1">
    <source>
        <dbReference type="ARBA" id="ARBA00022485"/>
    </source>
</evidence>
<dbReference type="Proteomes" id="UP001628192">
    <property type="component" value="Unassembled WGS sequence"/>
</dbReference>
<dbReference type="PROSITE" id="PS51379">
    <property type="entry name" value="4FE4S_FER_2"/>
    <property type="match status" value="1"/>
</dbReference>
<reference evidence="8 9" key="1">
    <citation type="journal article" date="2025" name="Int. J. Syst. Evol. Microbiol.">
        <title>Desulfovibrio falkowii sp. nov., Porphyromonas miyakawae sp. nov., Mediterraneibacter flintii sp. nov. and Owariibacterium komagatae gen. nov., sp. nov., isolated from human faeces.</title>
        <authorList>
            <person name="Hamaguchi T."/>
            <person name="Ohara M."/>
            <person name="Hisatomi A."/>
            <person name="Sekiguchi K."/>
            <person name="Takeda J.I."/>
            <person name="Ueyama J."/>
            <person name="Ito M."/>
            <person name="Nishiwaki H."/>
            <person name="Ogi T."/>
            <person name="Hirayama M."/>
            <person name="Ohkuma M."/>
            <person name="Sakamoto M."/>
            <person name="Ohno K."/>
        </authorList>
    </citation>
    <scope>NUCLEOTIDE SEQUENCE [LARGE SCALE GENOMIC DNA]</scope>
    <source>
        <strain evidence="8 9">13CB8C</strain>
    </source>
</reference>
<evidence type="ECO:0000256" key="5">
    <source>
        <dbReference type="ARBA" id="ARBA00023014"/>
    </source>
</evidence>
<evidence type="ECO:0000256" key="2">
    <source>
        <dbReference type="ARBA" id="ARBA00022723"/>
    </source>
</evidence>
<name>A0ABQ0E4H3_9BACT</name>
<keyword evidence="5" id="KW-0411">Iron-sulfur</keyword>
<organism evidence="8 9">
    <name type="scientific">Desulfovibrio falkowii</name>
    <dbReference type="NCBI Taxonomy" id="3136602"/>
    <lineage>
        <taxon>Bacteria</taxon>
        <taxon>Pseudomonadati</taxon>
        <taxon>Thermodesulfobacteriota</taxon>
        <taxon>Desulfovibrionia</taxon>
        <taxon>Desulfovibrionales</taxon>
        <taxon>Desulfovibrionaceae</taxon>
        <taxon>Desulfovibrio</taxon>
    </lineage>
</organism>
<dbReference type="InterPro" id="IPR051460">
    <property type="entry name" value="HdrC_iron-sulfur_subunit"/>
</dbReference>
<dbReference type="SUPFAM" id="SSF46548">
    <property type="entry name" value="alpha-helical ferredoxin"/>
    <property type="match status" value="1"/>
</dbReference>
<keyword evidence="6" id="KW-0812">Transmembrane</keyword>
<gene>
    <name evidence="8" type="primary">qmoC</name>
    <name evidence="8" type="ORF">Defa_00600</name>
</gene>
<dbReference type="NCBIfam" id="NF038018">
    <property type="entry name" value="qmoC"/>
    <property type="match status" value="1"/>
</dbReference>
<dbReference type="InterPro" id="IPR009051">
    <property type="entry name" value="Helical_ferredxn"/>
</dbReference>
<accession>A0ABQ0E4H3</accession>
<evidence type="ECO:0000313" key="8">
    <source>
        <dbReference type="EMBL" id="GAB1252573.1"/>
    </source>
</evidence>
<sequence>MAQITIKPDLEFVRALEEAGGDSLKKCYQCATCSVACPLSPANAPYPRKEMVWASWGLKDKLRGDIDLWLCHNCGNCSDLCPRGAKPADLMGAARNVIYKDLTEPTVVGKWMSKPSGLPILFGIPAVIWLVVWWIRAGFNGGQWFPRAADGRIVFGQIFYGDYTIDPIFILTFFGALFILARGVMKLWALFRPEGTTTVIGKTKCWIWHLWDVLWDEVITHRKFDDCETGPATGKDTPSRKYGHFLLVWSFVILACVTAIVAFAHWGGKVIPIIHFETPMPLTFPVKILANIGALMLLLGLGFLTVRRLRLNPRFQGSNWYDWYLLGIIWLVAVTGVLAQCFRLADTIVPAFLVYYLHLVFVWMLFAYLPWSKLGHFVYRTAALLYARMYGRS</sequence>
<comment type="caution">
    <text evidence="8">The sequence shown here is derived from an EMBL/GenBank/DDBJ whole genome shotgun (WGS) entry which is preliminary data.</text>
</comment>
<evidence type="ECO:0000256" key="6">
    <source>
        <dbReference type="SAM" id="Phobius"/>
    </source>
</evidence>
<dbReference type="RefSeq" id="WP_015939130.1">
    <property type="nucleotide sequence ID" value="NZ_BAAFSG010000001.1"/>
</dbReference>
<dbReference type="InterPro" id="IPR017896">
    <property type="entry name" value="4Fe4S_Fe-S-bd"/>
</dbReference>
<feature type="transmembrane region" description="Helical" evidence="6">
    <location>
        <begin position="245"/>
        <end position="268"/>
    </location>
</feature>
<feature type="transmembrane region" description="Helical" evidence="6">
    <location>
        <begin position="288"/>
        <end position="309"/>
    </location>
</feature>
<evidence type="ECO:0000256" key="4">
    <source>
        <dbReference type="ARBA" id="ARBA00023004"/>
    </source>
</evidence>
<keyword evidence="9" id="KW-1185">Reference proteome</keyword>
<keyword evidence="1" id="KW-0004">4Fe-4S</keyword>
<feature type="domain" description="4Fe-4S ferredoxin-type" evidence="7">
    <location>
        <begin position="62"/>
        <end position="91"/>
    </location>
</feature>
<protein>
    <submittedName>
        <fullName evidence="8">Quinone-interacting membrane-bound oxidoreductase complex subunit QmoC</fullName>
    </submittedName>
</protein>
<feature type="transmembrane region" description="Helical" evidence="6">
    <location>
        <begin position="321"/>
        <end position="345"/>
    </location>
</feature>
<dbReference type="SUPFAM" id="SSF103501">
    <property type="entry name" value="Respiratory nitrate reductase 1 gamma chain"/>
    <property type="match status" value="1"/>
</dbReference>
<keyword evidence="4" id="KW-0408">Iron</keyword>
<dbReference type="Gene3D" id="1.20.950.20">
    <property type="entry name" value="Transmembrane di-heme cytochromes, Chain C"/>
    <property type="match status" value="1"/>
</dbReference>
<evidence type="ECO:0000313" key="9">
    <source>
        <dbReference type="Proteomes" id="UP001628192"/>
    </source>
</evidence>
<feature type="transmembrane region" description="Helical" evidence="6">
    <location>
        <begin position="351"/>
        <end position="371"/>
    </location>
</feature>
<feature type="transmembrane region" description="Helical" evidence="6">
    <location>
        <begin position="168"/>
        <end position="185"/>
    </location>
</feature>
<dbReference type="PANTHER" id="PTHR43255">
    <property type="entry name" value="IRON-SULFUR-BINDING OXIDOREDUCTASE FADF-RELATED-RELATED"/>
    <property type="match status" value="1"/>
</dbReference>
<dbReference type="EMBL" id="BAAFSG010000001">
    <property type="protein sequence ID" value="GAB1252573.1"/>
    <property type="molecule type" value="Genomic_DNA"/>
</dbReference>
<dbReference type="Gene3D" id="1.10.1060.10">
    <property type="entry name" value="Alpha-helical ferredoxin"/>
    <property type="match status" value="1"/>
</dbReference>